<evidence type="ECO:0000256" key="5">
    <source>
        <dbReference type="ARBA" id="ARBA00022692"/>
    </source>
</evidence>
<keyword evidence="7" id="KW-0443">Lipid metabolism</keyword>
<sequence length="426" mass="49227">MNQSDNKPVPLLAAKAVPNLITFSRLALFWPMILALQSKNYGVLFFWIALFFLLDNLDGHLARKLQAESNFGRLFDSFVDKTVFLVLVIFAFYFQIIPFYLFIAVLLINIIQLSFSFWIVFSYERKELPRTYLSLIGGGIFFLSLFLRGVFADLTYCLVIILYFNHLYYYGKQIWLIKADKSMFSRKIRKIKEAAAKIPALRKISQYVFLKLKRRNELNSHPVQIATAANLVTITRLLLIPPLIYYYWQQVTAGWIILLVIFVGADFLDGALARRFNQVSQIGKIMDAVVDKVLFSSFLLVWLFQGLLPVWLFGFIIMRVLLILLMAGVIWLTPLLECPEVLTRGDHSCRSYLPQGITSCNQVTGLTIKKPLPLSYFSFISIVSLLFFIYGQNNFWLVLAILFTWQLIVNYWHQGIVSLINKKVVV</sequence>
<feature type="transmembrane region" description="Helical" evidence="12">
    <location>
        <begin position="40"/>
        <end position="57"/>
    </location>
</feature>
<comment type="subcellular location">
    <subcellularLocation>
        <location evidence="1">Membrane</location>
        <topology evidence="1">Multi-pass membrane protein</topology>
    </subcellularLocation>
</comment>
<feature type="transmembrane region" description="Helical" evidence="12">
    <location>
        <begin position="128"/>
        <end position="147"/>
    </location>
</feature>
<feature type="transmembrane region" description="Helical" evidence="12">
    <location>
        <begin position="395"/>
        <end position="413"/>
    </location>
</feature>
<dbReference type="GO" id="GO:0046474">
    <property type="term" value="P:glycerophospholipid biosynthetic process"/>
    <property type="evidence" value="ECO:0007669"/>
    <property type="project" value="TreeGrafter"/>
</dbReference>
<dbReference type="Pfam" id="PF01066">
    <property type="entry name" value="CDP-OH_P_transf"/>
    <property type="match status" value="2"/>
</dbReference>
<evidence type="ECO:0000256" key="11">
    <source>
        <dbReference type="RuleBase" id="RU003750"/>
    </source>
</evidence>
<keyword evidence="3" id="KW-0444">Lipid biosynthesis</keyword>
<evidence type="ECO:0008006" key="15">
    <source>
        <dbReference type="Google" id="ProtNLM"/>
    </source>
</evidence>
<name>A0A2H0YVX0_9BACT</name>
<dbReference type="GO" id="GO:0016780">
    <property type="term" value="F:phosphotransferase activity, for other substituted phosphate groups"/>
    <property type="evidence" value="ECO:0007669"/>
    <property type="project" value="InterPro"/>
</dbReference>
<organism evidence="13 14">
    <name type="scientific">Candidatus Kerfeldbacteria bacterium CG08_land_8_20_14_0_20_40_16</name>
    <dbReference type="NCBI Taxonomy" id="2014244"/>
    <lineage>
        <taxon>Bacteria</taxon>
        <taxon>Candidatus Kerfeldiibacteriota</taxon>
    </lineage>
</organism>
<accession>A0A2H0YVX0</accession>
<dbReference type="InterPro" id="IPR043130">
    <property type="entry name" value="CDP-OH_PTrfase_TM_dom"/>
</dbReference>
<dbReference type="InterPro" id="IPR000462">
    <property type="entry name" value="CDP-OH_P_trans"/>
</dbReference>
<feature type="transmembrane region" description="Helical" evidence="12">
    <location>
        <begin position="78"/>
        <end position="94"/>
    </location>
</feature>
<dbReference type="AlphaFoldDB" id="A0A2H0YVX0"/>
<keyword evidence="5 12" id="KW-0812">Transmembrane</keyword>
<dbReference type="PANTHER" id="PTHR14269">
    <property type="entry name" value="CDP-DIACYLGLYCEROL--GLYCEROL-3-PHOSPHATE 3-PHOSPHATIDYLTRANSFERASE-RELATED"/>
    <property type="match status" value="1"/>
</dbReference>
<feature type="transmembrane region" description="Helical" evidence="12">
    <location>
        <begin position="100"/>
        <end position="121"/>
    </location>
</feature>
<feature type="transmembrane region" description="Helical" evidence="12">
    <location>
        <begin position="372"/>
        <end position="389"/>
    </location>
</feature>
<dbReference type="Proteomes" id="UP000231542">
    <property type="component" value="Unassembled WGS sequence"/>
</dbReference>
<dbReference type="InterPro" id="IPR048254">
    <property type="entry name" value="CDP_ALCOHOL_P_TRANSF_CS"/>
</dbReference>
<proteinExistence type="inferred from homology"/>
<evidence type="ECO:0000256" key="2">
    <source>
        <dbReference type="ARBA" id="ARBA00010441"/>
    </source>
</evidence>
<evidence type="ECO:0000256" key="12">
    <source>
        <dbReference type="SAM" id="Phobius"/>
    </source>
</evidence>
<evidence type="ECO:0000256" key="8">
    <source>
        <dbReference type="ARBA" id="ARBA00023136"/>
    </source>
</evidence>
<evidence type="ECO:0000256" key="4">
    <source>
        <dbReference type="ARBA" id="ARBA00022679"/>
    </source>
</evidence>
<feature type="transmembrane region" description="Helical" evidence="12">
    <location>
        <begin position="285"/>
        <end position="304"/>
    </location>
</feature>
<dbReference type="GO" id="GO:0016020">
    <property type="term" value="C:membrane"/>
    <property type="evidence" value="ECO:0007669"/>
    <property type="project" value="UniProtKB-SubCell"/>
</dbReference>
<feature type="transmembrane region" description="Helical" evidence="12">
    <location>
        <begin position="153"/>
        <end position="171"/>
    </location>
</feature>
<dbReference type="PANTHER" id="PTHR14269:SF11">
    <property type="entry name" value="CDP-DIACYLGLYCEROL--GLYCEROL-3-PHOSPHATE 3-PHOSPHATIDYLTRANSFERASE"/>
    <property type="match status" value="1"/>
</dbReference>
<keyword evidence="10" id="KW-1208">Phospholipid metabolism</keyword>
<evidence type="ECO:0000313" key="14">
    <source>
        <dbReference type="Proteomes" id="UP000231542"/>
    </source>
</evidence>
<dbReference type="EMBL" id="PEXU01000030">
    <property type="protein sequence ID" value="PIS42644.1"/>
    <property type="molecule type" value="Genomic_DNA"/>
</dbReference>
<dbReference type="Gene3D" id="1.20.120.1760">
    <property type="match status" value="2"/>
</dbReference>
<keyword evidence="8 12" id="KW-0472">Membrane</keyword>
<feature type="transmembrane region" description="Helical" evidence="12">
    <location>
        <begin position="310"/>
        <end position="332"/>
    </location>
</feature>
<dbReference type="InterPro" id="IPR050324">
    <property type="entry name" value="CDP-alcohol_PTase-I"/>
</dbReference>
<reference evidence="13 14" key="1">
    <citation type="submission" date="2017-09" db="EMBL/GenBank/DDBJ databases">
        <title>Depth-based differentiation of microbial function through sediment-hosted aquifers and enrichment of novel symbionts in the deep terrestrial subsurface.</title>
        <authorList>
            <person name="Probst A.J."/>
            <person name="Ladd B."/>
            <person name="Jarett J.K."/>
            <person name="Geller-Mcgrath D.E."/>
            <person name="Sieber C.M."/>
            <person name="Emerson J.B."/>
            <person name="Anantharaman K."/>
            <person name="Thomas B.C."/>
            <person name="Malmstrom R."/>
            <person name="Stieglmeier M."/>
            <person name="Klingl A."/>
            <person name="Woyke T."/>
            <person name="Ryan C.M."/>
            <person name="Banfield J.F."/>
        </authorList>
    </citation>
    <scope>NUCLEOTIDE SEQUENCE [LARGE SCALE GENOMIC DNA]</scope>
    <source>
        <strain evidence="13">CG08_land_8_20_14_0_20_40_16</strain>
    </source>
</reference>
<gene>
    <name evidence="13" type="ORF">COT24_02500</name>
</gene>
<dbReference type="PROSITE" id="PS00379">
    <property type="entry name" value="CDP_ALCOHOL_P_TRANSF"/>
    <property type="match status" value="2"/>
</dbReference>
<evidence type="ECO:0000256" key="9">
    <source>
        <dbReference type="ARBA" id="ARBA00023209"/>
    </source>
</evidence>
<evidence type="ECO:0000256" key="10">
    <source>
        <dbReference type="ARBA" id="ARBA00023264"/>
    </source>
</evidence>
<keyword evidence="9" id="KW-0594">Phospholipid biosynthesis</keyword>
<keyword evidence="6 12" id="KW-1133">Transmembrane helix</keyword>
<evidence type="ECO:0000256" key="3">
    <source>
        <dbReference type="ARBA" id="ARBA00022516"/>
    </source>
</evidence>
<evidence type="ECO:0000256" key="7">
    <source>
        <dbReference type="ARBA" id="ARBA00023098"/>
    </source>
</evidence>
<evidence type="ECO:0000256" key="1">
    <source>
        <dbReference type="ARBA" id="ARBA00004141"/>
    </source>
</evidence>
<evidence type="ECO:0000256" key="6">
    <source>
        <dbReference type="ARBA" id="ARBA00022989"/>
    </source>
</evidence>
<comment type="similarity">
    <text evidence="2 11">Belongs to the CDP-alcohol phosphatidyltransferase class-I family.</text>
</comment>
<keyword evidence="4 11" id="KW-0808">Transferase</keyword>
<feature type="transmembrane region" description="Helical" evidence="12">
    <location>
        <begin position="223"/>
        <end position="248"/>
    </location>
</feature>
<feature type="transmembrane region" description="Helical" evidence="12">
    <location>
        <begin position="254"/>
        <end position="273"/>
    </location>
</feature>
<protein>
    <recommendedName>
        <fullName evidence="15">CDP-alcohol phosphatidyltransferase</fullName>
    </recommendedName>
</protein>
<evidence type="ECO:0000313" key="13">
    <source>
        <dbReference type="EMBL" id="PIS42644.1"/>
    </source>
</evidence>
<comment type="caution">
    <text evidence="13">The sequence shown here is derived from an EMBL/GenBank/DDBJ whole genome shotgun (WGS) entry which is preliminary data.</text>
</comment>